<dbReference type="PANTHER" id="PTHR37305:SF1">
    <property type="entry name" value="MEMBRANE PROTEIN"/>
    <property type="match status" value="1"/>
</dbReference>
<keyword evidence="3" id="KW-1185">Reference proteome</keyword>
<dbReference type="PANTHER" id="PTHR37305">
    <property type="entry name" value="INTEGRAL MEMBRANE PROTEIN-RELATED"/>
    <property type="match status" value="1"/>
</dbReference>
<gene>
    <name evidence="2" type="ORF">SAMN05444401_0552</name>
</gene>
<feature type="transmembrane region" description="Helical" evidence="1">
    <location>
        <begin position="17"/>
        <end position="38"/>
    </location>
</feature>
<proteinExistence type="predicted"/>
<feature type="transmembrane region" description="Helical" evidence="1">
    <location>
        <begin position="107"/>
        <end position="128"/>
    </location>
</feature>
<dbReference type="Pfam" id="PF12730">
    <property type="entry name" value="ABC2_membrane_4"/>
    <property type="match status" value="1"/>
</dbReference>
<evidence type="ECO:0000256" key="1">
    <source>
        <dbReference type="SAM" id="Phobius"/>
    </source>
</evidence>
<reference evidence="2 3" key="1">
    <citation type="submission" date="2016-11" db="EMBL/GenBank/DDBJ databases">
        <authorList>
            <person name="Jaros S."/>
            <person name="Januszkiewicz K."/>
            <person name="Wedrychowicz H."/>
        </authorList>
    </citation>
    <scope>NUCLEOTIDE SEQUENCE [LARGE SCALE GENOMIC DNA]</scope>
    <source>
        <strain evidence="2 3">DSM 21864</strain>
    </source>
</reference>
<keyword evidence="1" id="KW-0472">Membrane</keyword>
<dbReference type="RefSeq" id="WP_073012980.1">
    <property type="nucleotide sequence ID" value="NZ_FQZO01000017.1"/>
</dbReference>
<dbReference type="OrthoDB" id="1898336at2"/>
<feature type="transmembrane region" description="Helical" evidence="1">
    <location>
        <begin position="175"/>
        <end position="195"/>
    </location>
</feature>
<dbReference type="AlphaFoldDB" id="A0A1M6PL05"/>
<accession>A0A1M6PL05</accession>
<sequence>MMNVVSSEFYKIFRSKIFYVISIILFTMNVIGSVTSVFEKKSASFSPEIKAQMSGIPSYQVSYGADIIFYIILIFVACLITAEYANGSIRQMACHGIARWKLVLGQYIAISSVITMILLSFGILNLLSGTILFQLGEVDAVAFIRMNVGMLCMFWGIAGIGTFFSYLFKNGGITIAISVLLIISGNFIVHLLTLLTKNDIFTRYSLANMRKTIIDFTSKPEDVVKCSIVFLLIGMAAILGSSLLFSKRDVD</sequence>
<organism evidence="2 3">
    <name type="scientific">Clostridium amylolyticum</name>
    <dbReference type="NCBI Taxonomy" id="1121298"/>
    <lineage>
        <taxon>Bacteria</taxon>
        <taxon>Bacillati</taxon>
        <taxon>Bacillota</taxon>
        <taxon>Clostridia</taxon>
        <taxon>Eubacteriales</taxon>
        <taxon>Clostridiaceae</taxon>
        <taxon>Clostridium</taxon>
    </lineage>
</organism>
<feature type="transmembrane region" description="Helical" evidence="1">
    <location>
        <begin position="227"/>
        <end position="245"/>
    </location>
</feature>
<keyword evidence="1" id="KW-0812">Transmembrane</keyword>
<keyword evidence="1" id="KW-1133">Transmembrane helix</keyword>
<feature type="transmembrane region" description="Helical" evidence="1">
    <location>
        <begin position="148"/>
        <end position="168"/>
    </location>
</feature>
<feature type="transmembrane region" description="Helical" evidence="1">
    <location>
        <begin position="67"/>
        <end position="86"/>
    </location>
</feature>
<dbReference type="STRING" id="1121298.SAMN05444401_0552"/>
<evidence type="ECO:0000313" key="3">
    <source>
        <dbReference type="Proteomes" id="UP000184080"/>
    </source>
</evidence>
<protein>
    <submittedName>
        <fullName evidence="2">ABC-2 type transport system permease protein</fullName>
    </submittedName>
</protein>
<dbReference type="Proteomes" id="UP000184080">
    <property type="component" value="Unassembled WGS sequence"/>
</dbReference>
<name>A0A1M6PL05_9CLOT</name>
<evidence type="ECO:0000313" key="2">
    <source>
        <dbReference type="EMBL" id="SHK08620.1"/>
    </source>
</evidence>
<dbReference type="EMBL" id="FQZO01000017">
    <property type="protein sequence ID" value="SHK08620.1"/>
    <property type="molecule type" value="Genomic_DNA"/>
</dbReference>